<protein>
    <submittedName>
        <fullName evidence="3">Progressive rod-cone degeneration protein isoform X1</fullName>
    </submittedName>
</protein>
<evidence type="ECO:0000256" key="1">
    <source>
        <dbReference type="SAM" id="MobiDB-lite"/>
    </source>
</evidence>
<dbReference type="GeneID" id="101982862"/>
<feature type="region of interest" description="Disordered" evidence="1">
    <location>
        <begin position="1"/>
        <end position="28"/>
    </location>
</feature>
<keyword evidence="2" id="KW-1185">Reference proteome</keyword>
<proteinExistence type="predicted"/>
<evidence type="ECO:0000313" key="3">
    <source>
        <dbReference type="RefSeq" id="XP_026636243.1"/>
    </source>
</evidence>
<evidence type="ECO:0000313" key="2">
    <source>
        <dbReference type="Proteomes" id="UP000694915"/>
    </source>
</evidence>
<reference evidence="3" key="1">
    <citation type="submission" date="2025-08" db="UniProtKB">
        <authorList>
            <consortium name="RefSeq"/>
        </authorList>
    </citation>
    <scope>IDENTIFICATION</scope>
</reference>
<accession>A0ABM1U2N1</accession>
<organism evidence="2 3">
    <name type="scientific">Microtus ochrogaster</name>
    <name type="common">Prairie vole</name>
    <dbReference type="NCBI Taxonomy" id="79684"/>
    <lineage>
        <taxon>Eukaryota</taxon>
        <taxon>Metazoa</taxon>
        <taxon>Chordata</taxon>
        <taxon>Craniata</taxon>
        <taxon>Vertebrata</taxon>
        <taxon>Euteleostomi</taxon>
        <taxon>Mammalia</taxon>
        <taxon>Eutheria</taxon>
        <taxon>Euarchontoglires</taxon>
        <taxon>Glires</taxon>
        <taxon>Rodentia</taxon>
        <taxon>Myomorpha</taxon>
        <taxon>Muroidea</taxon>
        <taxon>Cricetidae</taxon>
        <taxon>Arvicolinae</taxon>
        <taxon>Microtus</taxon>
    </lineage>
</organism>
<gene>
    <name evidence="3" type="primary">Prcd</name>
</gene>
<name>A0ABM1U2N1_MICOH</name>
<sequence length="118" mass="12401">MGASRLASVLLPTHPPARPPRSSLGEGERTCEVGPCFFRLLSSGDCDPPARTGSRPDVYGTRTGRHREKPIATTLLGGGFKRTTFLTLQPLGKGGSVGLAICQLRSCSAKPLESRAGP</sequence>
<dbReference type="RefSeq" id="XP_026636243.1">
    <property type="nucleotide sequence ID" value="XM_026780442.1"/>
</dbReference>
<dbReference type="Proteomes" id="UP000694915">
    <property type="component" value="Chromosome 7"/>
</dbReference>